<dbReference type="Gene3D" id="1.10.10.10">
    <property type="entry name" value="Winged helix-like DNA-binding domain superfamily/Winged helix DNA-binding domain"/>
    <property type="match status" value="1"/>
</dbReference>
<evidence type="ECO:0000259" key="2">
    <source>
        <dbReference type="Pfam" id="PF01035"/>
    </source>
</evidence>
<sequence>MEKSQEILEYLIKVPHSKIVSYKFLSQKFWIHPRVVAKILSKNFEQNKYPCYKVVCNDWKIGWYNLWIEEKIRRLGKDWIKIENNKIHTKHFYKE</sequence>
<reference evidence="3" key="1">
    <citation type="journal article" date="2012" name="Science">
        <title>Fermentation, hydrogen, and sulfur metabolism in multiple uncultivated bacterial phyla.</title>
        <authorList>
            <person name="Wrighton K.C."/>
            <person name="Thomas B.C."/>
            <person name="Sharon I."/>
            <person name="Miller C.S."/>
            <person name="Castelle C.J."/>
            <person name="VerBerkmoes N.C."/>
            <person name="Wilkins M.J."/>
            <person name="Hettich R.L."/>
            <person name="Lipton M.S."/>
            <person name="Williams K.H."/>
            <person name="Long P.E."/>
            <person name="Banfield J.F."/>
        </authorList>
    </citation>
    <scope>NUCLEOTIDE SEQUENCE [LARGE SCALE GENOMIC DNA]</scope>
</reference>
<dbReference type="Pfam" id="PF01035">
    <property type="entry name" value="DNA_binding_1"/>
    <property type="match status" value="1"/>
</dbReference>
<keyword evidence="3" id="KW-0808">Transferase</keyword>
<evidence type="ECO:0000256" key="1">
    <source>
        <dbReference type="ARBA" id="ARBA00022763"/>
    </source>
</evidence>
<keyword evidence="3" id="KW-0489">Methyltransferase</keyword>
<feature type="domain" description="Methylated-DNA-[protein]-cysteine S-methyltransferase DNA binding" evidence="2">
    <location>
        <begin position="4"/>
        <end position="76"/>
    </location>
</feature>
<gene>
    <name evidence="3" type="ORF">ACD_4C00332G0002</name>
</gene>
<dbReference type="EMBL" id="AMFJ01000848">
    <property type="protein sequence ID" value="EKE26327.1"/>
    <property type="molecule type" value="Genomic_DNA"/>
</dbReference>
<dbReference type="SUPFAM" id="SSF46767">
    <property type="entry name" value="Methylated DNA-protein cysteine methyltransferase, C-terminal domain"/>
    <property type="match status" value="1"/>
</dbReference>
<dbReference type="InterPro" id="IPR036217">
    <property type="entry name" value="MethylDNA_cys_MeTrfase_DNAb"/>
</dbReference>
<dbReference type="AlphaFoldDB" id="K2FWR4"/>
<dbReference type="InterPro" id="IPR014048">
    <property type="entry name" value="MethylDNA_cys_MeTrfase_DNA-bd"/>
</dbReference>
<dbReference type="GO" id="GO:0032259">
    <property type="term" value="P:methylation"/>
    <property type="evidence" value="ECO:0007669"/>
    <property type="project" value="UniProtKB-KW"/>
</dbReference>
<comment type="caution">
    <text evidence="3">The sequence shown here is derived from an EMBL/GenBank/DDBJ whole genome shotgun (WGS) entry which is preliminary data.</text>
</comment>
<proteinExistence type="predicted"/>
<accession>K2FWR4</accession>
<dbReference type="InterPro" id="IPR036388">
    <property type="entry name" value="WH-like_DNA-bd_sf"/>
</dbReference>
<dbReference type="GO" id="GO:0008168">
    <property type="term" value="F:methyltransferase activity"/>
    <property type="evidence" value="ECO:0007669"/>
    <property type="project" value="UniProtKB-KW"/>
</dbReference>
<keyword evidence="1" id="KW-0227">DNA damage</keyword>
<dbReference type="GO" id="GO:0006281">
    <property type="term" value="P:DNA repair"/>
    <property type="evidence" value="ECO:0007669"/>
    <property type="project" value="InterPro"/>
</dbReference>
<name>K2FWR4_9BACT</name>
<organism evidence="3">
    <name type="scientific">uncultured bacterium</name>
    <name type="common">gcode 4</name>
    <dbReference type="NCBI Taxonomy" id="1234023"/>
    <lineage>
        <taxon>Bacteria</taxon>
        <taxon>environmental samples</taxon>
    </lineage>
</organism>
<protein>
    <submittedName>
        <fullName evidence="3">Methylated-DNA-[protein]-cysteine S-methyltransferase DNA binding protein</fullName>
    </submittedName>
</protein>
<evidence type="ECO:0000313" key="3">
    <source>
        <dbReference type="EMBL" id="EKE26327.1"/>
    </source>
</evidence>